<evidence type="ECO:0000313" key="1">
    <source>
        <dbReference type="EMBL" id="CAK5084388.1"/>
    </source>
</evidence>
<sequence length="950" mass="109863">MFFDEDVSQSSNNENIKESERKNSTGLKPLTFRDCVLRVNEIYEKSTNVLEDKDKYKVIQQTIRRYFDDEDPEDVFEGFLNLVIHLDKITTLLAKQYDLSLVITALNAYNDFLIGKPELTQKAQNIDDVDLLTNALKIVSVLKVKHLNLIVRTFHLNDVSMTFAATNMINELLIAEDFVKAVQWMALLNLRDHYPFEQVFNNIFMLLMGFISFGAFEYFCILVWIIFGLVLIISLSIILKLTAIRTVCRLLLLENDETLKLFVGEAEYRHKKLLKKMDELVGLHMRHRNGVDEYENRLIADHKRLVKLAIKYAKKYKTPDSDIANVMIQRAYDALLYNHFCWKDGKHSWPPLSQSEFIREKYFNFLLDKGLGDKALYFAHLLKLPESQYPRRLAYFMENIQPNEIDSIRDNITKNLEIRKRNQEIEQEFDCSLDDGTPIILVDSLESLDDVIEVLRNGGERLLGIDAEWRPHYLAADEKISLIQIATSKVVYIIDVLRLEVELELTESEWTNFFDALFCTPNVKKIGYDFINDIRVLKSTFSFMSNLFLKSNNIICLYKLFGQIALDPEFSEAVFGGKPLKNLGLSDVANYFLGIQVEKSERTGNWSQRPLRLEQKKYAALDAHCLVQLYRKVSPLILKLREDQQNSLQNCALIKFINEEEKKQQNYVLDDGQVMASHELNDEAANSSNGPLKSINDVRFVVDSMLFGLGKVLRKCGFDTRLIGDRKKIVEFCQMENNKDFIVLSTGKGHKQLETLLNPERVFFVPISTTRGATKPSQLVNHIMHELRILIRPEDLWSRCVECNKRAFVPVPMQIIQLLFYMNAVRLGADWLEISEEDLQDCFYKLKLESQQTIRITPEMHSGKHPRKDRSLLGNKNYFVYEDDSFVICETRTCAIDIINKLILADSSGGPTAIHVGLKYKKETFEADDLEFFVCSKCGKVQFNNQGSED</sequence>
<proteinExistence type="predicted"/>
<accession>A0ACB0ZZV0</accession>
<keyword evidence="2" id="KW-1185">Reference proteome</keyword>
<dbReference type="EMBL" id="CAVMJV010000053">
    <property type="protein sequence ID" value="CAK5084388.1"/>
    <property type="molecule type" value="Genomic_DNA"/>
</dbReference>
<name>A0ACB0ZZV0_MELEN</name>
<reference evidence="1" key="1">
    <citation type="submission" date="2023-11" db="EMBL/GenBank/DDBJ databases">
        <authorList>
            <person name="Poullet M."/>
        </authorList>
    </citation>
    <scope>NUCLEOTIDE SEQUENCE</scope>
    <source>
        <strain evidence="1">E1834</strain>
    </source>
</reference>
<organism evidence="1 2">
    <name type="scientific">Meloidogyne enterolobii</name>
    <name type="common">Root-knot nematode worm</name>
    <name type="synonym">Meloidogyne mayaguensis</name>
    <dbReference type="NCBI Taxonomy" id="390850"/>
    <lineage>
        <taxon>Eukaryota</taxon>
        <taxon>Metazoa</taxon>
        <taxon>Ecdysozoa</taxon>
        <taxon>Nematoda</taxon>
        <taxon>Chromadorea</taxon>
        <taxon>Rhabditida</taxon>
        <taxon>Tylenchina</taxon>
        <taxon>Tylenchomorpha</taxon>
        <taxon>Tylenchoidea</taxon>
        <taxon>Meloidogynidae</taxon>
        <taxon>Meloidogyninae</taxon>
        <taxon>Meloidogyne</taxon>
    </lineage>
</organism>
<comment type="caution">
    <text evidence="1">The sequence shown here is derived from an EMBL/GenBank/DDBJ whole genome shotgun (WGS) entry which is preliminary data.</text>
</comment>
<gene>
    <name evidence="1" type="ORF">MENTE1834_LOCUS31781</name>
</gene>
<dbReference type="Proteomes" id="UP001497535">
    <property type="component" value="Unassembled WGS sequence"/>
</dbReference>
<evidence type="ECO:0000313" key="2">
    <source>
        <dbReference type="Proteomes" id="UP001497535"/>
    </source>
</evidence>
<protein>
    <submittedName>
        <fullName evidence="1">Uncharacterized protein</fullName>
    </submittedName>
</protein>